<organism evidence="1 2">
    <name type="scientific">Caryophanon latum</name>
    <dbReference type="NCBI Taxonomy" id="33977"/>
    <lineage>
        <taxon>Bacteria</taxon>
        <taxon>Bacillati</taxon>
        <taxon>Bacillota</taxon>
        <taxon>Bacilli</taxon>
        <taxon>Bacillales</taxon>
        <taxon>Caryophanaceae</taxon>
        <taxon>Caryophanon</taxon>
    </lineage>
</organism>
<dbReference type="Proteomes" id="UP000093482">
    <property type="component" value="Unassembled WGS sequence"/>
</dbReference>
<sequence>MIAILGGAFIAAVVGEIVIRQRVDVAKNKSYKDQYINKRHMMFEFLLIMMYLMILSTSTFTEKTLYAFLLLFMSVMFLIRAFLDFAFRKAENRHYITAMYVVICLAASVIVLAV</sequence>
<reference evidence="1 2" key="1">
    <citation type="submission" date="2016-07" db="EMBL/GenBank/DDBJ databases">
        <title>Caryophanon latum genome sequencing.</title>
        <authorList>
            <person name="Verma A."/>
            <person name="Pal Y."/>
            <person name="Krishnamurthi S."/>
        </authorList>
    </citation>
    <scope>NUCLEOTIDE SEQUENCE [LARGE SCALE GENOMIC DNA]</scope>
    <source>
        <strain evidence="1 2">DSM 14151</strain>
    </source>
</reference>
<gene>
    <name evidence="1" type="ORF">A6K76_11655</name>
</gene>
<evidence type="ECO:0000313" key="2">
    <source>
        <dbReference type="Proteomes" id="UP000093482"/>
    </source>
</evidence>
<dbReference type="AlphaFoldDB" id="A0A1C0YTN1"/>
<name>A0A1C0YTN1_9BACL</name>
<evidence type="ECO:0000313" key="1">
    <source>
        <dbReference type="EMBL" id="OCS90512.1"/>
    </source>
</evidence>
<proteinExistence type="predicted"/>
<dbReference type="RefSeq" id="WP_066464803.1">
    <property type="nucleotide sequence ID" value="NZ_MATO01000037.1"/>
</dbReference>
<dbReference type="EMBL" id="MATO01000037">
    <property type="protein sequence ID" value="OCS90512.1"/>
    <property type="molecule type" value="Genomic_DNA"/>
</dbReference>
<keyword evidence="2" id="KW-1185">Reference proteome</keyword>
<dbReference type="Pfam" id="PF13789">
    <property type="entry name" value="DUF4181"/>
    <property type="match status" value="1"/>
</dbReference>
<dbReference type="InterPro" id="IPR025441">
    <property type="entry name" value="DUF4181"/>
</dbReference>
<evidence type="ECO:0008006" key="3">
    <source>
        <dbReference type="Google" id="ProtNLM"/>
    </source>
</evidence>
<protein>
    <recommendedName>
        <fullName evidence="3">DUF4181 domain-containing protein</fullName>
    </recommendedName>
</protein>
<comment type="caution">
    <text evidence="1">The sequence shown here is derived from an EMBL/GenBank/DDBJ whole genome shotgun (WGS) entry which is preliminary data.</text>
</comment>
<accession>A0A1C0YTN1</accession>